<keyword evidence="3" id="KW-1185">Reference proteome</keyword>
<dbReference type="AlphaFoldDB" id="A0A9P8DTA1"/>
<proteinExistence type="predicted"/>
<evidence type="ECO:0000313" key="3">
    <source>
        <dbReference type="Proteomes" id="UP000827133"/>
    </source>
</evidence>
<organism evidence="2 3">
    <name type="scientific">Fusarium musae</name>
    <dbReference type="NCBI Taxonomy" id="1042133"/>
    <lineage>
        <taxon>Eukaryota</taxon>
        <taxon>Fungi</taxon>
        <taxon>Dikarya</taxon>
        <taxon>Ascomycota</taxon>
        <taxon>Pezizomycotina</taxon>
        <taxon>Sordariomycetes</taxon>
        <taxon>Hypocreomycetidae</taxon>
        <taxon>Hypocreales</taxon>
        <taxon>Nectriaceae</taxon>
        <taxon>Fusarium</taxon>
    </lineage>
</organism>
<dbReference type="Pfam" id="PF25534">
    <property type="entry name" value="DUF7918"/>
    <property type="match status" value="2"/>
</dbReference>
<feature type="domain" description="DUF7918" evidence="1">
    <location>
        <begin position="153"/>
        <end position="212"/>
    </location>
</feature>
<protein>
    <recommendedName>
        <fullName evidence="1">DUF7918 domain-containing protein</fullName>
    </recommendedName>
</protein>
<dbReference type="PANTHER" id="PTHR36223">
    <property type="entry name" value="BETA-LACTAMASE-TYPE TRANSPEPTIDASE FOLD DOMAIN CONTAINING PROTEIN"/>
    <property type="match status" value="1"/>
</dbReference>
<comment type="caution">
    <text evidence="2">The sequence shown here is derived from an EMBL/GenBank/DDBJ whole genome shotgun (WGS) entry which is preliminary data.</text>
</comment>
<dbReference type="KEGG" id="fmu:J7337_001391"/>
<feature type="domain" description="DUF7918" evidence="1">
    <location>
        <begin position="10"/>
        <end position="130"/>
    </location>
</feature>
<reference evidence="2" key="1">
    <citation type="journal article" date="2021" name="Mol. Plant Microbe Interact.">
        <title>Telomere to telomere genome assembly of Fusarium musae F31, causal agent of crown rot disease of banana.</title>
        <authorList>
            <person name="Degradi L."/>
            <person name="Tava V."/>
            <person name="Kunova A."/>
            <person name="Cortesi P."/>
            <person name="Saracchi M."/>
            <person name="Pasquali M."/>
        </authorList>
    </citation>
    <scope>NUCLEOTIDE SEQUENCE</scope>
    <source>
        <strain evidence="2">F31</strain>
    </source>
</reference>
<dbReference type="InterPro" id="IPR057678">
    <property type="entry name" value="DUF7918"/>
</dbReference>
<accession>A0A9P8DTA1</accession>
<dbReference type="GeneID" id="68309248"/>
<sequence>MAVLDEIPLVTARVRVAGELATEYDALDDQEPVINLDKEGSKIPTRNCYIESKSGAEFAVEVTVSGKYRLPHSHDRFIAEVFIDGQWMESRCIGSPFSPGMSSTIVISGAEFLAENERVVTRKFVFAPITKTWWFEGPSFRKPLTWHGGRDVELAEKALKGRAISHATLLAETDRKPCPVRSKIDDMRLLGEIFFRYRSYQALQHEMIIPRTPSPELSATTGFDDDPLSHLSESDIRRLALKRLHDLQAKDEVSQIKREASENPFTPRPWKFVRLKDGKEAVDLTDD</sequence>
<evidence type="ECO:0000313" key="2">
    <source>
        <dbReference type="EMBL" id="KAG9507835.1"/>
    </source>
</evidence>
<dbReference type="Proteomes" id="UP000827133">
    <property type="component" value="Unassembled WGS sequence"/>
</dbReference>
<name>A0A9P8DTA1_9HYPO</name>
<dbReference type="EMBL" id="JAHBCI010000001">
    <property type="protein sequence ID" value="KAG9507835.1"/>
    <property type="molecule type" value="Genomic_DNA"/>
</dbReference>
<dbReference type="RefSeq" id="XP_044686834.1">
    <property type="nucleotide sequence ID" value="XM_044819132.1"/>
</dbReference>
<evidence type="ECO:0000259" key="1">
    <source>
        <dbReference type="Pfam" id="PF25534"/>
    </source>
</evidence>
<dbReference type="PANTHER" id="PTHR36223:SF1">
    <property type="entry name" value="TRANSCRIPTION ELONGATION FACTOR EAF N-TERMINAL DOMAIN-CONTAINING PROTEIN"/>
    <property type="match status" value="1"/>
</dbReference>
<gene>
    <name evidence="2" type="ORF">J7337_001391</name>
</gene>